<protein>
    <recommendedName>
        <fullName evidence="1">Calcineurin-like phosphoesterase domain-containing protein</fullName>
    </recommendedName>
</protein>
<dbReference type="InterPro" id="IPR029052">
    <property type="entry name" value="Metallo-depent_PP-like"/>
</dbReference>
<dbReference type="Gene3D" id="3.60.21.10">
    <property type="match status" value="1"/>
</dbReference>
<evidence type="ECO:0000259" key="1">
    <source>
        <dbReference type="Pfam" id="PF00149"/>
    </source>
</evidence>
<comment type="caution">
    <text evidence="2">The sequence shown here is derived from an EMBL/GenBank/DDBJ whole genome shotgun (WGS) entry which is preliminary data.</text>
</comment>
<evidence type="ECO:0000313" key="3">
    <source>
        <dbReference type="Proteomes" id="UP000677918"/>
    </source>
</evidence>
<organism evidence="2 3">
    <name type="scientific">Xylanibacillus composti</name>
    <dbReference type="NCBI Taxonomy" id="1572762"/>
    <lineage>
        <taxon>Bacteria</taxon>
        <taxon>Bacillati</taxon>
        <taxon>Bacillota</taxon>
        <taxon>Bacilli</taxon>
        <taxon>Bacillales</taxon>
        <taxon>Paenibacillaceae</taxon>
        <taxon>Xylanibacillus</taxon>
    </lineage>
</organism>
<reference evidence="2" key="1">
    <citation type="submission" date="2021-04" db="EMBL/GenBank/DDBJ databases">
        <title>Draft genome sequence of Xylanibacillus composti strain K13.</title>
        <authorList>
            <person name="Uke A."/>
            <person name="Chhe C."/>
            <person name="Baramee S."/>
            <person name="Kosugi A."/>
        </authorList>
    </citation>
    <scope>NUCLEOTIDE SEQUENCE</scope>
    <source>
        <strain evidence="2">K13</strain>
    </source>
</reference>
<dbReference type="PANTHER" id="PTHR43143">
    <property type="entry name" value="METALLOPHOSPHOESTERASE, CALCINEURIN SUPERFAMILY"/>
    <property type="match status" value="1"/>
</dbReference>
<feature type="domain" description="Calcineurin-like phosphoesterase" evidence="1">
    <location>
        <begin position="41"/>
        <end position="264"/>
    </location>
</feature>
<dbReference type="InterPro" id="IPR004843">
    <property type="entry name" value="Calcineurin-like_PHP"/>
</dbReference>
<accession>A0A8J4H867</accession>
<dbReference type="Pfam" id="PF00149">
    <property type="entry name" value="Metallophos"/>
    <property type="match status" value="1"/>
</dbReference>
<dbReference type="EMBL" id="BOVK01000060">
    <property type="protein sequence ID" value="GIQ70809.1"/>
    <property type="molecule type" value="Genomic_DNA"/>
</dbReference>
<name>A0A8J4H867_9BACL</name>
<dbReference type="AlphaFoldDB" id="A0A8J4H867"/>
<dbReference type="Proteomes" id="UP000677918">
    <property type="component" value="Unassembled WGS sequence"/>
</dbReference>
<dbReference type="SUPFAM" id="SSF56300">
    <property type="entry name" value="Metallo-dependent phosphatases"/>
    <property type="match status" value="1"/>
</dbReference>
<dbReference type="PANTHER" id="PTHR43143:SF1">
    <property type="entry name" value="SERINE_THREONINE-PROTEIN PHOSPHATASE CPPED1"/>
    <property type="match status" value="1"/>
</dbReference>
<dbReference type="InterPro" id="IPR051918">
    <property type="entry name" value="STPP_CPPED1"/>
</dbReference>
<proteinExistence type="predicted"/>
<keyword evidence="3" id="KW-1185">Reference proteome</keyword>
<evidence type="ECO:0000313" key="2">
    <source>
        <dbReference type="EMBL" id="GIQ70809.1"/>
    </source>
</evidence>
<sequence length="332" mass="37918">MAINQADKHPAKVWIDESQFNTELRPWFGQLPELAKDDFSFVVLGDRCGMATAGVFERALDIVRDLKPDFVMSVGDLIEGYWKHAADARAEWEELDAKIAASGIPFFQVVGNHDYGSMMMRDVWRERKGLEYYAFRAGDALFLVLNTEDPPSEFPDEFIDIIKKATAKVQQDPDNMAAHMQQFFNDIMSMLPPDQLRNLSRIDLAISDEQLAFAERVLSDNRDAKWTFVSMHKPGWKSDSEQYRKLETLLEGRNHTIFAGHLHAMEYSLQGSQERIQMGRTGGHAHGTGPESENLFLWVNVRNGKPSYRVIELDGIREVESYEPQPAHSAHR</sequence>
<gene>
    <name evidence="2" type="ORF">XYCOK13_36330</name>
</gene>
<dbReference type="RefSeq" id="WP_213413623.1">
    <property type="nucleotide sequence ID" value="NZ_BOVK01000060.1"/>
</dbReference>
<dbReference type="GO" id="GO:0016787">
    <property type="term" value="F:hydrolase activity"/>
    <property type="evidence" value="ECO:0007669"/>
    <property type="project" value="InterPro"/>
</dbReference>